<protein>
    <submittedName>
        <fullName evidence="1">Uncharacterized protein</fullName>
    </submittedName>
</protein>
<comment type="caution">
    <text evidence="1">The sequence shown here is derived from an EMBL/GenBank/DDBJ whole genome shotgun (WGS) entry which is preliminary data.</text>
</comment>
<gene>
    <name evidence="1" type="ORF">LCGC14_2213630</name>
</gene>
<dbReference type="EMBL" id="LAZR01029427">
    <property type="protein sequence ID" value="KKL59611.1"/>
    <property type="molecule type" value="Genomic_DNA"/>
</dbReference>
<organism evidence="1">
    <name type="scientific">marine sediment metagenome</name>
    <dbReference type="NCBI Taxonomy" id="412755"/>
    <lineage>
        <taxon>unclassified sequences</taxon>
        <taxon>metagenomes</taxon>
        <taxon>ecological metagenomes</taxon>
    </lineage>
</organism>
<dbReference type="AlphaFoldDB" id="A0A0F9E0I9"/>
<sequence length="33" mass="3624">MPQVELKYASSLIPKLGGSVDLFIRFNDATNKA</sequence>
<evidence type="ECO:0000313" key="1">
    <source>
        <dbReference type="EMBL" id="KKL59611.1"/>
    </source>
</evidence>
<name>A0A0F9E0I9_9ZZZZ</name>
<feature type="non-terminal residue" evidence="1">
    <location>
        <position position="33"/>
    </location>
</feature>
<accession>A0A0F9E0I9</accession>
<reference evidence="1" key="1">
    <citation type="journal article" date="2015" name="Nature">
        <title>Complex archaea that bridge the gap between prokaryotes and eukaryotes.</title>
        <authorList>
            <person name="Spang A."/>
            <person name="Saw J.H."/>
            <person name="Jorgensen S.L."/>
            <person name="Zaremba-Niedzwiedzka K."/>
            <person name="Martijn J."/>
            <person name="Lind A.E."/>
            <person name="van Eijk R."/>
            <person name="Schleper C."/>
            <person name="Guy L."/>
            <person name="Ettema T.J."/>
        </authorList>
    </citation>
    <scope>NUCLEOTIDE SEQUENCE</scope>
</reference>
<proteinExistence type="predicted"/>